<evidence type="ECO:0000313" key="1">
    <source>
        <dbReference type="EMBL" id="KAK1279103.1"/>
    </source>
</evidence>
<evidence type="ECO:0000313" key="2">
    <source>
        <dbReference type="Proteomes" id="UP001179952"/>
    </source>
</evidence>
<name>A0AAV9BQF5_ACOGR</name>
<proteinExistence type="predicted"/>
<dbReference type="InterPro" id="IPR045053">
    <property type="entry name" value="MAN-like"/>
</dbReference>
<reference evidence="1" key="2">
    <citation type="submission" date="2023-06" db="EMBL/GenBank/DDBJ databases">
        <authorList>
            <person name="Ma L."/>
            <person name="Liu K.-W."/>
            <person name="Li Z."/>
            <person name="Hsiao Y.-Y."/>
            <person name="Qi Y."/>
            <person name="Fu T."/>
            <person name="Tang G."/>
            <person name="Zhang D."/>
            <person name="Sun W.-H."/>
            <person name="Liu D.-K."/>
            <person name="Li Y."/>
            <person name="Chen G.-Z."/>
            <person name="Liu X.-D."/>
            <person name="Liao X.-Y."/>
            <person name="Jiang Y.-T."/>
            <person name="Yu X."/>
            <person name="Hao Y."/>
            <person name="Huang J."/>
            <person name="Zhao X.-W."/>
            <person name="Ke S."/>
            <person name="Chen Y.-Y."/>
            <person name="Wu W.-L."/>
            <person name="Hsu J.-L."/>
            <person name="Lin Y.-F."/>
            <person name="Huang M.-D."/>
            <person name="Li C.-Y."/>
            <person name="Huang L."/>
            <person name="Wang Z.-W."/>
            <person name="Zhao X."/>
            <person name="Zhong W.-Y."/>
            <person name="Peng D.-H."/>
            <person name="Ahmad S."/>
            <person name="Lan S."/>
            <person name="Zhang J.-S."/>
            <person name="Tsai W.-C."/>
            <person name="Van De Peer Y."/>
            <person name="Liu Z.-J."/>
        </authorList>
    </citation>
    <scope>NUCLEOTIDE SEQUENCE</scope>
    <source>
        <strain evidence="1">SCP</strain>
        <tissue evidence="1">Leaves</tissue>
    </source>
</reference>
<dbReference type="PANTHER" id="PTHR31451:SF39">
    <property type="entry name" value="MANNAN ENDO-1,4-BETA-MANNOSIDASE 1"/>
    <property type="match status" value="1"/>
</dbReference>
<dbReference type="EMBL" id="JAUJYN010000002">
    <property type="protein sequence ID" value="KAK1279103.1"/>
    <property type="molecule type" value="Genomic_DNA"/>
</dbReference>
<dbReference type="PANTHER" id="PTHR31451">
    <property type="match status" value="1"/>
</dbReference>
<accession>A0AAV9BQF5</accession>
<dbReference type="Gene3D" id="3.20.20.80">
    <property type="entry name" value="Glycosidases"/>
    <property type="match status" value="1"/>
</dbReference>
<dbReference type="GO" id="GO:0016985">
    <property type="term" value="F:mannan endo-1,4-beta-mannosidase activity"/>
    <property type="evidence" value="ECO:0007669"/>
    <property type="project" value="UniProtKB-EC"/>
</dbReference>
<keyword evidence="2" id="KW-1185">Reference proteome</keyword>
<reference evidence="1" key="1">
    <citation type="journal article" date="2023" name="Nat. Commun.">
        <title>Diploid and tetraploid genomes of Acorus and the evolution of monocots.</title>
        <authorList>
            <person name="Ma L."/>
            <person name="Liu K.W."/>
            <person name="Li Z."/>
            <person name="Hsiao Y.Y."/>
            <person name="Qi Y."/>
            <person name="Fu T."/>
            <person name="Tang G.D."/>
            <person name="Zhang D."/>
            <person name="Sun W.H."/>
            <person name="Liu D.K."/>
            <person name="Li Y."/>
            <person name="Chen G.Z."/>
            <person name="Liu X.D."/>
            <person name="Liao X.Y."/>
            <person name="Jiang Y.T."/>
            <person name="Yu X."/>
            <person name="Hao Y."/>
            <person name="Huang J."/>
            <person name="Zhao X.W."/>
            <person name="Ke S."/>
            <person name="Chen Y.Y."/>
            <person name="Wu W.L."/>
            <person name="Hsu J.L."/>
            <person name="Lin Y.F."/>
            <person name="Huang M.D."/>
            <person name="Li C.Y."/>
            <person name="Huang L."/>
            <person name="Wang Z.W."/>
            <person name="Zhao X."/>
            <person name="Zhong W.Y."/>
            <person name="Peng D.H."/>
            <person name="Ahmad S."/>
            <person name="Lan S."/>
            <person name="Zhang J.S."/>
            <person name="Tsai W.C."/>
            <person name="Van de Peer Y."/>
            <person name="Liu Z.J."/>
        </authorList>
    </citation>
    <scope>NUCLEOTIDE SEQUENCE</scope>
    <source>
        <strain evidence="1">SCP</strain>
    </source>
</reference>
<dbReference type="InterPro" id="IPR017853">
    <property type="entry name" value="GH"/>
</dbReference>
<protein>
    <submittedName>
        <fullName evidence="1">Mannan endo-1,4-beta-mannosidase 1</fullName>
    </submittedName>
</protein>
<organism evidence="1 2">
    <name type="scientific">Acorus gramineus</name>
    <name type="common">Dwarf sweet flag</name>
    <dbReference type="NCBI Taxonomy" id="55184"/>
    <lineage>
        <taxon>Eukaryota</taxon>
        <taxon>Viridiplantae</taxon>
        <taxon>Streptophyta</taxon>
        <taxon>Embryophyta</taxon>
        <taxon>Tracheophyta</taxon>
        <taxon>Spermatophyta</taxon>
        <taxon>Magnoliopsida</taxon>
        <taxon>Liliopsida</taxon>
        <taxon>Acoraceae</taxon>
        <taxon>Acorus</taxon>
    </lineage>
</organism>
<dbReference type="AlphaFoldDB" id="A0AAV9BQF5"/>
<sequence>MQDWISIMAKYVKSLDSNHLLEVGLEGFYGPSTPEKFKIDPGFLVGTDYITNHQVEDIYRLHHHPRLP</sequence>
<comment type="caution">
    <text evidence="1">The sequence shown here is derived from an EMBL/GenBank/DDBJ whole genome shotgun (WGS) entry which is preliminary data.</text>
</comment>
<dbReference type="SUPFAM" id="SSF51445">
    <property type="entry name" value="(Trans)glycosidases"/>
    <property type="match status" value="1"/>
</dbReference>
<gene>
    <name evidence="1" type="ORF">QJS04_geneDACA015739</name>
</gene>
<dbReference type="GO" id="GO:0005576">
    <property type="term" value="C:extracellular region"/>
    <property type="evidence" value="ECO:0007669"/>
    <property type="project" value="UniProtKB-SubCell"/>
</dbReference>
<dbReference type="Proteomes" id="UP001179952">
    <property type="component" value="Unassembled WGS sequence"/>
</dbReference>